<dbReference type="EC" id="2.7.13.3" evidence="2"/>
<keyword evidence="4" id="KW-0418">Kinase</keyword>
<dbReference type="PANTHER" id="PTHR43711">
    <property type="entry name" value="TWO-COMPONENT HISTIDINE KINASE"/>
    <property type="match status" value="1"/>
</dbReference>
<organism evidence="7 8">
    <name type="scientific">Bacteroides faecis</name>
    <dbReference type="NCBI Taxonomy" id="674529"/>
    <lineage>
        <taxon>Bacteria</taxon>
        <taxon>Pseudomonadati</taxon>
        <taxon>Bacteroidota</taxon>
        <taxon>Bacteroidia</taxon>
        <taxon>Bacteroidales</taxon>
        <taxon>Bacteroidaceae</taxon>
        <taxon>Bacteroides</taxon>
    </lineage>
</organism>
<protein>
    <recommendedName>
        <fullName evidence="2">histidine kinase</fullName>
        <ecNumber evidence="2">2.7.13.3</ecNumber>
    </recommendedName>
</protein>
<dbReference type="AlphaFoldDB" id="A0AAW5NWN0"/>
<dbReference type="Pfam" id="PF02518">
    <property type="entry name" value="HATPase_c"/>
    <property type="match status" value="1"/>
</dbReference>
<dbReference type="Gene3D" id="3.30.565.10">
    <property type="entry name" value="Histidine kinase-like ATPase, C-terminal domain"/>
    <property type="match status" value="1"/>
</dbReference>
<reference evidence="7" key="1">
    <citation type="submission" date="2022-08" db="EMBL/GenBank/DDBJ databases">
        <title>Genome Sequencing of Bacteroides fragilis Group Isolates with Nanopore Technology.</title>
        <authorList>
            <person name="Tisza M.J."/>
            <person name="Smith D."/>
            <person name="Dekker J.P."/>
        </authorList>
    </citation>
    <scope>NUCLEOTIDE SEQUENCE</scope>
    <source>
        <strain evidence="7">BFG-351</strain>
    </source>
</reference>
<dbReference type="InterPro" id="IPR050736">
    <property type="entry name" value="Sensor_HK_Regulatory"/>
</dbReference>
<keyword evidence="7" id="KW-0067">ATP-binding</keyword>
<dbReference type="Proteomes" id="UP001204548">
    <property type="component" value="Unassembled WGS sequence"/>
</dbReference>
<dbReference type="RefSeq" id="WP_074759522.1">
    <property type="nucleotide sequence ID" value="NZ_CAJTBQ010000005.1"/>
</dbReference>
<keyword evidence="3" id="KW-0808">Transferase</keyword>
<dbReference type="GO" id="GO:0005524">
    <property type="term" value="F:ATP binding"/>
    <property type="evidence" value="ECO:0007669"/>
    <property type="project" value="UniProtKB-KW"/>
</dbReference>
<proteinExistence type="predicted"/>
<keyword evidence="5" id="KW-0902">Two-component regulatory system</keyword>
<dbReference type="SMART" id="SM00387">
    <property type="entry name" value="HATPase_c"/>
    <property type="match status" value="1"/>
</dbReference>
<evidence type="ECO:0000256" key="4">
    <source>
        <dbReference type="ARBA" id="ARBA00022777"/>
    </source>
</evidence>
<dbReference type="GO" id="GO:0004673">
    <property type="term" value="F:protein histidine kinase activity"/>
    <property type="evidence" value="ECO:0007669"/>
    <property type="project" value="UniProtKB-EC"/>
</dbReference>
<dbReference type="GO" id="GO:0000160">
    <property type="term" value="P:phosphorelay signal transduction system"/>
    <property type="evidence" value="ECO:0007669"/>
    <property type="project" value="UniProtKB-KW"/>
</dbReference>
<evidence type="ECO:0000256" key="1">
    <source>
        <dbReference type="ARBA" id="ARBA00000085"/>
    </source>
</evidence>
<evidence type="ECO:0000256" key="5">
    <source>
        <dbReference type="ARBA" id="ARBA00023012"/>
    </source>
</evidence>
<name>A0AAW5NWN0_9BACE</name>
<keyword evidence="7" id="KW-0547">Nucleotide-binding</keyword>
<dbReference type="SUPFAM" id="SSF55874">
    <property type="entry name" value="ATPase domain of HSP90 chaperone/DNA topoisomerase II/histidine kinase"/>
    <property type="match status" value="1"/>
</dbReference>
<dbReference type="PRINTS" id="PR00344">
    <property type="entry name" value="BCTRLSENSOR"/>
</dbReference>
<sequence length="88" mass="9932">MLDIDTEKQEAVFTVEDTGCGIPLDKQPAIFSRFEKLHEGIQGSGIGLSLCRFIVEHLKGKIWIDPKYTSGARFVFTHPLENDSHENE</sequence>
<evidence type="ECO:0000256" key="3">
    <source>
        <dbReference type="ARBA" id="ARBA00022679"/>
    </source>
</evidence>
<gene>
    <name evidence="7" type="ORF">NXW97_12845</name>
</gene>
<comment type="catalytic activity">
    <reaction evidence="1">
        <text>ATP + protein L-histidine = ADP + protein N-phospho-L-histidine.</text>
        <dbReference type="EC" id="2.7.13.3"/>
    </reaction>
</comment>
<evidence type="ECO:0000256" key="2">
    <source>
        <dbReference type="ARBA" id="ARBA00012438"/>
    </source>
</evidence>
<dbReference type="PROSITE" id="PS50109">
    <property type="entry name" value="HIS_KIN"/>
    <property type="match status" value="1"/>
</dbReference>
<feature type="domain" description="Histidine kinase" evidence="6">
    <location>
        <begin position="1"/>
        <end position="82"/>
    </location>
</feature>
<evidence type="ECO:0000259" key="6">
    <source>
        <dbReference type="PROSITE" id="PS50109"/>
    </source>
</evidence>
<dbReference type="PANTHER" id="PTHR43711:SF26">
    <property type="entry name" value="SENSOR HISTIDINE KINASE RCSC"/>
    <property type="match status" value="1"/>
</dbReference>
<evidence type="ECO:0000313" key="7">
    <source>
        <dbReference type="EMBL" id="MCS2792886.1"/>
    </source>
</evidence>
<dbReference type="InterPro" id="IPR005467">
    <property type="entry name" value="His_kinase_dom"/>
</dbReference>
<dbReference type="InterPro" id="IPR003594">
    <property type="entry name" value="HATPase_dom"/>
</dbReference>
<evidence type="ECO:0000313" key="8">
    <source>
        <dbReference type="Proteomes" id="UP001204548"/>
    </source>
</evidence>
<dbReference type="EMBL" id="JANUTS010000001">
    <property type="protein sequence ID" value="MCS2792886.1"/>
    <property type="molecule type" value="Genomic_DNA"/>
</dbReference>
<accession>A0AAW5NWN0</accession>
<comment type="caution">
    <text evidence="7">The sequence shown here is derived from an EMBL/GenBank/DDBJ whole genome shotgun (WGS) entry which is preliminary data.</text>
</comment>
<dbReference type="InterPro" id="IPR036890">
    <property type="entry name" value="HATPase_C_sf"/>
</dbReference>
<dbReference type="InterPro" id="IPR004358">
    <property type="entry name" value="Sig_transdc_His_kin-like_C"/>
</dbReference>